<evidence type="ECO:0000256" key="1">
    <source>
        <dbReference type="ARBA" id="ARBA00038101"/>
    </source>
</evidence>
<feature type="region of interest" description="Disordered" evidence="3">
    <location>
        <begin position="918"/>
        <end position="981"/>
    </location>
</feature>
<comment type="similarity">
    <text evidence="1">Belongs to the sel-1 family.</text>
</comment>
<feature type="coiled-coil region" evidence="2">
    <location>
        <begin position="1269"/>
        <end position="1310"/>
    </location>
</feature>
<name>A0A388LS61_CHABU</name>
<feature type="region of interest" description="Disordered" evidence="3">
    <location>
        <begin position="1310"/>
        <end position="1329"/>
    </location>
</feature>
<feature type="compositionally biased region" description="Basic and acidic residues" evidence="3">
    <location>
        <begin position="960"/>
        <end position="969"/>
    </location>
</feature>
<dbReference type="PANTHER" id="PTHR11102">
    <property type="entry name" value="SEL-1-LIKE PROTEIN"/>
    <property type="match status" value="1"/>
</dbReference>
<evidence type="ECO:0000313" key="4">
    <source>
        <dbReference type="EMBL" id="GBG85157.1"/>
    </source>
</evidence>
<dbReference type="Pfam" id="PF08238">
    <property type="entry name" value="Sel1"/>
    <property type="match status" value="10"/>
</dbReference>
<proteinExistence type="inferred from homology"/>
<comment type="caution">
    <text evidence="4">The sequence shown here is derived from an EMBL/GenBank/DDBJ whole genome shotgun (WGS) entry which is preliminary data.</text>
</comment>
<dbReference type="Gene3D" id="1.25.40.10">
    <property type="entry name" value="Tetratricopeptide repeat domain"/>
    <property type="match status" value="3"/>
</dbReference>
<keyword evidence="5" id="KW-1185">Reference proteome</keyword>
<evidence type="ECO:0000256" key="2">
    <source>
        <dbReference type="SAM" id="Coils"/>
    </source>
</evidence>
<organism evidence="4 5">
    <name type="scientific">Chara braunii</name>
    <name type="common">Braun's stonewort</name>
    <dbReference type="NCBI Taxonomy" id="69332"/>
    <lineage>
        <taxon>Eukaryota</taxon>
        <taxon>Viridiplantae</taxon>
        <taxon>Streptophyta</taxon>
        <taxon>Charophyceae</taxon>
        <taxon>Charales</taxon>
        <taxon>Characeae</taxon>
        <taxon>Chara</taxon>
    </lineage>
</organism>
<dbReference type="OrthoDB" id="272077at2759"/>
<evidence type="ECO:0000256" key="3">
    <source>
        <dbReference type="SAM" id="MobiDB-lite"/>
    </source>
</evidence>
<accession>A0A388LS61</accession>
<dbReference type="SMART" id="SM00671">
    <property type="entry name" value="SEL1"/>
    <property type="match status" value="10"/>
</dbReference>
<gene>
    <name evidence="4" type="ORF">CBR_g39722</name>
</gene>
<dbReference type="EMBL" id="BFEA01000507">
    <property type="protein sequence ID" value="GBG85157.1"/>
    <property type="molecule type" value="Genomic_DNA"/>
</dbReference>
<feature type="compositionally biased region" description="Polar residues" evidence="3">
    <location>
        <begin position="1310"/>
        <end position="1326"/>
    </location>
</feature>
<keyword evidence="2" id="KW-0175">Coiled coil</keyword>
<dbReference type="InterPro" id="IPR050767">
    <property type="entry name" value="Sel1_AlgK"/>
</dbReference>
<dbReference type="STRING" id="69332.A0A388LS61"/>
<sequence length="1446" mass="159965">MLRRVRQFHENRVWKSHGCASPHQQYCLGLKYKHGQGLLPHDLQKAALWFRKAAGGGHPEAQLEIGLCFKNGDGVDVSDDWAAFWFSKAVEQKVAKAHGLLGMCYLEGKGVLKDEREAVHFFRLGADYGDAESLTMLRSCIRLGMGMPKPEEPSAFEWCKRAAEEGFSQYMFELGERYFYGKGVCLDYEQAAMWYEAAAKKGHALARYPLAVCFLTGAGLPQSDNDAVKWLKKASGIRTFDSEHLQSEPSETETIAQSDYIDLLPARVGLGLCYLEGIGMVRKEKLGRSLIERAAFEGCEDAIVECLKFFSGKEWEGWASAARRTRSWKAYFQLSLCYQQGYVVARDDKEAYHCLQMAVEKAEVLEAAGKLVHIDWKGRALLRSWDAIVRSNQVHATNGDILMQEWLGFCLGTGVLREMLPRNDVEAAKWFFKAAESGSRNAQYRLGICLKKGLGIDKNLDAAKMWLSLSAGAADPQACQEMQFLCKKDVNREPRLIAESSFVEVEYHHTFIDAPSSPSSDSCTTEEASEHGGLAIELGLQTNRGSSPNAELLEGLEQRRQHEGDENNQVDAGVEIISPDSETNGGVQSCPEAKFPVAGNIVSTQKGGGAGRTAPYDVGSRHSNFDAELFPHLPQKGTLGTADVCATLDRLRDYKSVTERLLQTSPAHLAALLDVDRDPSLTWEEKEVLLQVRRKDFEKEGFERAKERCLLSDGCSVSEYYSLFHQIMCEVFLSAKASLGGYVKIRQGYEFAVSCLASVPHHLHTSVPLFGHLFCSLLGTSANELRQLQAVDIAAKVSALALTLTEYEVICEGVSLVLAFHRMLCDSDLKSCRPPEMVRRSSTTLEPKSIDENVRQCVVMDVKRILRAIESGRLVRDPSGPYRIRRVISRMVVIVLEGDKGSFGRPCGSMAGMTSIPLETISEKSKPGVGALSWPSDSESDPESLPPITTPSPRAGGAQQDHEQMKEPAHATSVPDPGATNVLLHKEPQRVADNAKVFVSVSHDAENKSAGRARCGHEQLKEPVQTTGVPDPEATTNVLLHHEYQQRADGAMVFLSVGHDAESKSEGRLRGFPSSSTTWHDSYNGASNEVSRSHMREDLRGRKEPGFYRTTYRRPWNPSIPRRHSISTSIEVQASVDGEPIGDMLSGHGRVNRQRNPHHRRTQSAIACPRVDQADECAAYSLLNNDNLSHLLSLRHYPPHCSEPQLAKNRRHHSSRLSETLPARRSSGGSHEFFSDCEGADSMPTLSRGRRSSEHRSTIMSTDATDTQLVALLAKVQEMERTMQSKTDEIEKLKSTVNGLNDQLQSLQSCRKQGENKPQQQKQIESSGPLLHLYVEGLDGEKESDRQQHNRSRPPIAVILDPRMSTVEKVVACLSDGRMDEERGGISCGVGASGDGPPSVRVRCPIVRAFCGEWWAHDVAHGSPLNVTETNDAAILLGALMKVDRC</sequence>
<dbReference type="Proteomes" id="UP000265515">
    <property type="component" value="Unassembled WGS sequence"/>
</dbReference>
<dbReference type="InterPro" id="IPR011990">
    <property type="entry name" value="TPR-like_helical_dom_sf"/>
</dbReference>
<dbReference type="PANTHER" id="PTHR11102:SF160">
    <property type="entry name" value="ERAD-ASSOCIATED E3 UBIQUITIN-PROTEIN LIGASE COMPONENT HRD3"/>
    <property type="match status" value="1"/>
</dbReference>
<evidence type="ECO:0000313" key="5">
    <source>
        <dbReference type="Proteomes" id="UP000265515"/>
    </source>
</evidence>
<reference evidence="4 5" key="1">
    <citation type="journal article" date="2018" name="Cell">
        <title>The Chara Genome: Secondary Complexity and Implications for Plant Terrestrialization.</title>
        <authorList>
            <person name="Nishiyama T."/>
            <person name="Sakayama H."/>
            <person name="Vries J.D."/>
            <person name="Buschmann H."/>
            <person name="Saint-Marcoux D."/>
            <person name="Ullrich K.K."/>
            <person name="Haas F.B."/>
            <person name="Vanderstraeten L."/>
            <person name="Becker D."/>
            <person name="Lang D."/>
            <person name="Vosolsobe S."/>
            <person name="Rombauts S."/>
            <person name="Wilhelmsson P.K.I."/>
            <person name="Janitza P."/>
            <person name="Kern R."/>
            <person name="Heyl A."/>
            <person name="Rumpler F."/>
            <person name="Villalobos L.I.A.C."/>
            <person name="Clay J.M."/>
            <person name="Skokan R."/>
            <person name="Toyoda A."/>
            <person name="Suzuki Y."/>
            <person name="Kagoshima H."/>
            <person name="Schijlen E."/>
            <person name="Tajeshwar N."/>
            <person name="Catarino B."/>
            <person name="Hetherington A.J."/>
            <person name="Saltykova A."/>
            <person name="Bonnot C."/>
            <person name="Breuninger H."/>
            <person name="Symeonidi A."/>
            <person name="Radhakrishnan G.V."/>
            <person name="Van Nieuwerburgh F."/>
            <person name="Deforce D."/>
            <person name="Chang C."/>
            <person name="Karol K.G."/>
            <person name="Hedrich R."/>
            <person name="Ulvskov P."/>
            <person name="Glockner G."/>
            <person name="Delwiche C.F."/>
            <person name="Petrasek J."/>
            <person name="Van de Peer Y."/>
            <person name="Friml J."/>
            <person name="Beilby M."/>
            <person name="Dolan L."/>
            <person name="Kohara Y."/>
            <person name="Sugano S."/>
            <person name="Fujiyama A."/>
            <person name="Delaux P.-M."/>
            <person name="Quint M."/>
            <person name="TheiBen G."/>
            <person name="Hagemann M."/>
            <person name="Harholt J."/>
            <person name="Dunand C."/>
            <person name="Zachgo S."/>
            <person name="Langdale J."/>
            <person name="Maumus F."/>
            <person name="Straeten D.V.D."/>
            <person name="Gould S.B."/>
            <person name="Rensing S.A."/>
        </authorList>
    </citation>
    <scope>NUCLEOTIDE SEQUENCE [LARGE SCALE GENOMIC DNA]</scope>
    <source>
        <strain evidence="4 5">S276</strain>
    </source>
</reference>
<protein>
    <submittedName>
        <fullName evidence="4">Uncharacterized protein</fullName>
    </submittedName>
</protein>
<dbReference type="InterPro" id="IPR006597">
    <property type="entry name" value="Sel1-like"/>
</dbReference>
<dbReference type="Gramene" id="GBG85157">
    <property type="protein sequence ID" value="GBG85157"/>
    <property type="gene ID" value="CBR_g39722"/>
</dbReference>
<feature type="region of interest" description="Disordered" evidence="3">
    <location>
        <begin position="1203"/>
        <end position="1263"/>
    </location>
</feature>
<dbReference type="SUPFAM" id="SSF81901">
    <property type="entry name" value="HCP-like"/>
    <property type="match status" value="3"/>
</dbReference>